<evidence type="ECO:0000313" key="2">
    <source>
        <dbReference type="Proteomes" id="UP000813384"/>
    </source>
</evidence>
<name>A0A9E3ZU78_9ENTE</name>
<dbReference type="EMBL" id="JAJJVO010000084">
    <property type="protein sequence ID" value="MCC9273756.1"/>
    <property type="molecule type" value="Genomic_DNA"/>
</dbReference>
<evidence type="ECO:0000313" key="1">
    <source>
        <dbReference type="EMBL" id="MCC9273756.1"/>
    </source>
</evidence>
<accession>A0A9E3ZU78</accession>
<organism evidence="1 2">
    <name type="scientific">Enterococcus aquimarinus</name>
    <dbReference type="NCBI Taxonomy" id="328396"/>
    <lineage>
        <taxon>Bacteria</taxon>
        <taxon>Bacillati</taxon>
        <taxon>Bacillota</taxon>
        <taxon>Bacilli</taxon>
        <taxon>Lactobacillales</taxon>
        <taxon>Enterococcaceae</taxon>
        <taxon>Enterococcus</taxon>
    </lineage>
</organism>
<proteinExistence type="predicted"/>
<dbReference type="Proteomes" id="UP000813384">
    <property type="component" value="Unassembled WGS sequence"/>
</dbReference>
<sequence length="74" mass="8560">MKIIAVVNDNTGVICDVLKGYEHEFLSWNIVDDISVISQFGELGEDILVKIKWGNFSKLVDSRKYSFIYEEEEE</sequence>
<dbReference type="AlphaFoldDB" id="A0A9E3ZU78"/>
<protein>
    <submittedName>
        <fullName evidence="1">Uncharacterized protein</fullName>
    </submittedName>
</protein>
<comment type="caution">
    <text evidence="1">The sequence shown here is derived from an EMBL/GenBank/DDBJ whole genome shotgun (WGS) entry which is preliminary data.</text>
</comment>
<gene>
    <name evidence="1" type="ORF">K8V42_05635</name>
</gene>
<reference evidence="1" key="2">
    <citation type="submission" date="2021-11" db="EMBL/GenBank/DDBJ databases">
        <authorList>
            <person name="Gilroy R."/>
        </authorList>
    </citation>
    <scope>NUCLEOTIDE SEQUENCE</scope>
    <source>
        <strain evidence="1">150</strain>
    </source>
</reference>
<reference evidence="1" key="1">
    <citation type="journal article" date="2021" name="PeerJ">
        <title>Extensive microbial diversity within the chicken gut microbiome revealed by metagenomics and culture.</title>
        <authorList>
            <person name="Gilroy R."/>
            <person name="Ravi A."/>
            <person name="Getino M."/>
            <person name="Pursley I."/>
            <person name="Horton D.L."/>
            <person name="Alikhan N.F."/>
            <person name="Baker D."/>
            <person name="Gharbi K."/>
            <person name="Hall N."/>
            <person name="Watson M."/>
            <person name="Adriaenssens E.M."/>
            <person name="Foster-Nyarko E."/>
            <person name="Jarju S."/>
            <person name="Secka A."/>
            <person name="Antonio M."/>
            <person name="Oren A."/>
            <person name="Chaudhuri R.R."/>
            <person name="La Ragione R."/>
            <person name="Hildebrand F."/>
            <person name="Pallen M.J."/>
        </authorList>
    </citation>
    <scope>NUCLEOTIDE SEQUENCE</scope>
    <source>
        <strain evidence="1">150</strain>
    </source>
</reference>